<comment type="caution">
    <text evidence="2">The sequence shown here is derived from an EMBL/GenBank/DDBJ whole genome shotgun (WGS) entry which is preliminary data.</text>
</comment>
<dbReference type="AlphaFoldDB" id="A0A316EET0"/>
<sequence length="278" mass="32221">MVDNSDHFRPVKWLATNLNIPVEMVYEKKFSQQSIYGMYKEQVKKEFFQKSQKSIPDNYVLIIDEINRGNVSQIFGELITLLEEDKRIDAEDGMPLTVTLPYSKKTFSVPKNLFIVGTMNTADRSVEALDTALRRRFSFQEMTPNYDLNELNYEVIPGVSANELLKTINSRIEKLLDKDHLIGHSFFMNRSGGSPLNNVVDAFYRNIIPLLQEYFFGDYGKIGLILGQGFVKLMEAENETIFAKFDYDIETRDVYEIIDHRGNHNTFKVAIKQLMNRN</sequence>
<dbReference type="OrthoDB" id="9781481at2"/>
<dbReference type="GO" id="GO:0005524">
    <property type="term" value="F:ATP binding"/>
    <property type="evidence" value="ECO:0007669"/>
    <property type="project" value="InterPro"/>
</dbReference>
<dbReference type="InterPro" id="IPR011704">
    <property type="entry name" value="ATPase_dyneun-rel_AAA"/>
</dbReference>
<dbReference type="PANTHER" id="PTHR37291">
    <property type="entry name" value="5-METHYLCYTOSINE-SPECIFIC RESTRICTION ENZYME B"/>
    <property type="match status" value="1"/>
</dbReference>
<protein>
    <submittedName>
        <fullName evidence="2">5-methylcytosine-specific restriction protein B</fullName>
    </submittedName>
</protein>
<dbReference type="EMBL" id="QGGO01000004">
    <property type="protein sequence ID" value="PWK28218.1"/>
    <property type="molecule type" value="Genomic_DNA"/>
</dbReference>
<gene>
    <name evidence="2" type="ORF">LV89_00999</name>
</gene>
<dbReference type="InterPro" id="IPR027417">
    <property type="entry name" value="P-loop_NTPase"/>
</dbReference>
<dbReference type="RefSeq" id="WP_109741776.1">
    <property type="nucleotide sequence ID" value="NZ_QGGO01000004.1"/>
</dbReference>
<dbReference type="PANTHER" id="PTHR37291:SF1">
    <property type="entry name" value="TYPE IV METHYL-DIRECTED RESTRICTION ENZYME ECOKMCRB SUBUNIT"/>
    <property type="match status" value="1"/>
</dbReference>
<organism evidence="2 3">
    <name type="scientific">Arcicella aurantiaca</name>
    <dbReference type="NCBI Taxonomy" id="591202"/>
    <lineage>
        <taxon>Bacteria</taxon>
        <taxon>Pseudomonadati</taxon>
        <taxon>Bacteroidota</taxon>
        <taxon>Cytophagia</taxon>
        <taxon>Cytophagales</taxon>
        <taxon>Flectobacillaceae</taxon>
        <taxon>Arcicella</taxon>
    </lineage>
</organism>
<dbReference type="InterPro" id="IPR052934">
    <property type="entry name" value="Methyl-DNA_Rec/Restrict_Enz"/>
</dbReference>
<dbReference type="Pfam" id="PF07728">
    <property type="entry name" value="AAA_5"/>
    <property type="match status" value="1"/>
</dbReference>
<evidence type="ECO:0000313" key="2">
    <source>
        <dbReference type="EMBL" id="PWK28218.1"/>
    </source>
</evidence>
<dbReference type="Gene3D" id="3.40.50.300">
    <property type="entry name" value="P-loop containing nucleotide triphosphate hydrolases"/>
    <property type="match status" value="1"/>
</dbReference>
<evidence type="ECO:0000313" key="3">
    <source>
        <dbReference type="Proteomes" id="UP000245489"/>
    </source>
</evidence>
<dbReference type="SUPFAM" id="SSF52540">
    <property type="entry name" value="P-loop containing nucleoside triphosphate hydrolases"/>
    <property type="match status" value="1"/>
</dbReference>
<name>A0A316EET0_9BACT</name>
<dbReference type="GO" id="GO:0016887">
    <property type="term" value="F:ATP hydrolysis activity"/>
    <property type="evidence" value="ECO:0007669"/>
    <property type="project" value="InterPro"/>
</dbReference>
<dbReference type="Proteomes" id="UP000245489">
    <property type="component" value="Unassembled WGS sequence"/>
</dbReference>
<feature type="domain" description="ATPase dynein-related AAA" evidence="1">
    <location>
        <begin position="52"/>
        <end position="137"/>
    </location>
</feature>
<keyword evidence="3" id="KW-1185">Reference proteome</keyword>
<proteinExistence type="predicted"/>
<evidence type="ECO:0000259" key="1">
    <source>
        <dbReference type="Pfam" id="PF07728"/>
    </source>
</evidence>
<accession>A0A316EET0</accession>
<reference evidence="2 3" key="1">
    <citation type="submission" date="2018-05" db="EMBL/GenBank/DDBJ databases">
        <title>Genomic Encyclopedia of Archaeal and Bacterial Type Strains, Phase II (KMG-II): from individual species to whole genera.</title>
        <authorList>
            <person name="Goeker M."/>
        </authorList>
    </citation>
    <scope>NUCLEOTIDE SEQUENCE [LARGE SCALE GENOMIC DNA]</scope>
    <source>
        <strain evidence="2 3">DSM 22214</strain>
    </source>
</reference>